<name>A0A6L2K9T6_TANCI</name>
<proteinExistence type="predicted"/>
<protein>
    <submittedName>
        <fullName evidence="2">Uncharacterized protein</fullName>
    </submittedName>
</protein>
<evidence type="ECO:0000313" key="2">
    <source>
        <dbReference type="EMBL" id="GEU46223.1"/>
    </source>
</evidence>
<comment type="caution">
    <text evidence="2">The sequence shown here is derived from an EMBL/GenBank/DDBJ whole genome shotgun (WGS) entry which is preliminary data.</text>
</comment>
<feature type="compositionally biased region" description="Basic residues" evidence="1">
    <location>
        <begin position="104"/>
        <end position="113"/>
    </location>
</feature>
<evidence type="ECO:0000256" key="1">
    <source>
        <dbReference type="SAM" id="MobiDB-lite"/>
    </source>
</evidence>
<dbReference type="EMBL" id="BKCJ010002096">
    <property type="protein sequence ID" value="GEU46223.1"/>
    <property type="molecule type" value="Genomic_DNA"/>
</dbReference>
<feature type="region of interest" description="Disordered" evidence="1">
    <location>
        <begin position="83"/>
        <end position="130"/>
    </location>
</feature>
<dbReference type="AlphaFoldDB" id="A0A6L2K9T6"/>
<feature type="region of interest" description="Disordered" evidence="1">
    <location>
        <begin position="37"/>
        <end position="62"/>
    </location>
</feature>
<accession>A0A6L2K9T6</accession>
<reference evidence="2" key="1">
    <citation type="journal article" date="2019" name="Sci. Rep.">
        <title>Draft genome of Tanacetum cinerariifolium, the natural source of mosquito coil.</title>
        <authorList>
            <person name="Yamashiro T."/>
            <person name="Shiraishi A."/>
            <person name="Satake H."/>
            <person name="Nakayama K."/>
        </authorList>
    </citation>
    <scope>NUCLEOTIDE SEQUENCE</scope>
</reference>
<gene>
    <name evidence="2" type="ORF">Tci_018201</name>
</gene>
<sequence length="410" mass="46319">MNQPPLHPWRDIVALTARKSVRPLPSHRLALSSVYSLSGHASPDTTDADSSTPPRFVHPSLARTPQCSEAYLRWRSAPLSTMYPSTTSESSARDSTSESFAGPSRKRCRSHATRFRDSISPEDSVEEDNDTKVLEDIEADATVVEVAVDRYVEVEVDTGIDMEVDIEVVVEDGVEDEVESSDREDTETGQRELEARSLIVGGERASLLDQVASLERSNARIQGTVMMERARADRFSRRVRFIESELRQKSVVNITNSSTNKAFQVPVDPFRLQSPFNSRYGLFTPCHILLSPESCIYTWIEPLDLEFLDSISQCFQNPCQRAVTELVCFVEPHDHSFIVVDREHYCSRRLSDGIIMLELIACRILSWFSEVLLCLNQEDDRNDLAEGAYSGLQNHWDIGFNSDDIENPHM</sequence>
<organism evidence="2">
    <name type="scientific">Tanacetum cinerariifolium</name>
    <name type="common">Dalmatian daisy</name>
    <name type="synonym">Chrysanthemum cinerariifolium</name>
    <dbReference type="NCBI Taxonomy" id="118510"/>
    <lineage>
        <taxon>Eukaryota</taxon>
        <taxon>Viridiplantae</taxon>
        <taxon>Streptophyta</taxon>
        <taxon>Embryophyta</taxon>
        <taxon>Tracheophyta</taxon>
        <taxon>Spermatophyta</taxon>
        <taxon>Magnoliopsida</taxon>
        <taxon>eudicotyledons</taxon>
        <taxon>Gunneridae</taxon>
        <taxon>Pentapetalae</taxon>
        <taxon>asterids</taxon>
        <taxon>campanulids</taxon>
        <taxon>Asterales</taxon>
        <taxon>Asteraceae</taxon>
        <taxon>Asteroideae</taxon>
        <taxon>Anthemideae</taxon>
        <taxon>Anthemidinae</taxon>
        <taxon>Tanacetum</taxon>
    </lineage>
</organism>
<feature type="compositionally biased region" description="Polar residues" evidence="1">
    <location>
        <begin position="43"/>
        <end position="53"/>
    </location>
</feature>